<protein>
    <submittedName>
        <fullName evidence="1">Uncharacterized protein</fullName>
    </submittedName>
</protein>
<keyword evidence="2" id="KW-1185">Reference proteome</keyword>
<reference evidence="1 2" key="1">
    <citation type="submission" date="2020-06" db="EMBL/GenBank/DDBJ databases">
        <title>Schlegella sp. ID0723 isolated from air conditioner.</title>
        <authorList>
            <person name="Kim D.Y."/>
            <person name="Kim D.-U."/>
        </authorList>
    </citation>
    <scope>NUCLEOTIDE SEQUENCE [LARGE SCALE GENOMIC DNA]</scope>
    <source>
        <strain evidence="1 2">ID0723</strain>
    </source>
</reference>
<sequence>MDSNASPTCPDCGFRIFNRRYPKCESCGALLPDSIVYTSAERSAIFEAERLGREAREREARARESDTVSGVPDELAATETIIRLS</sequence>
<dbReference type="RefSeq" id="WP_176069625.1">
    <property type="nucleotide sequence ID" value="NZ_JABWMJ010000006.1"/>
</dbReference>
<gene>
    <name evidence="1" type="ORF">HQN59_13430</name>
</gene>
<dbReference type="Proteomes" id="UP000529637">
    <property type="component" value="Unassembled WGS sequence"/>
</dbReference>
<dbReference type="AlphaFoldDB" id="A0A7Y6NPE4"/>
<comment type="caution">
    <text evidence="1">The sequence shown here is derived from an EMBL/GenBank/DDBJ whole genome shotgun (WGS) entry which is preliminary data.</text>
</comment>
<proteinExistence type="predicted"/>
<evidence type="ECO:0000313" key="2">
    <source>
        <dbReference type="Proteomes" id="UP000529637"/>
    </source>
</evidence>
<evidence type="ECO:0000313" key="1">
    <source>
        <dbReference type="EMBL" id="NUZ06764.1"/>
    </source>
</evidence>
<name>A0A7Y6NPE4_9BURK</name>
<accession>A0A7Y6NPE4</accession>
<organism evidence="1 2">
    <name type="scientific">Piscinibacter koreensis</name>
    <dbReference type="NCBI Taxonomy" id="2742824"/>
    <lineage>
        <taxon>Bacteria</taxon>
        <taxon>Pseudomonadati</taxon>
        <taxon>Pseudomonadota</taxon>
        <taxon>Betaproteobacteria</taxon>
        <taxon>Burkholderiales</taxon>
        <taxon>Sphaerotilaceae</taxon>
        <taxon>Piscinibacter</taxon>
    </lineage>
</organism>
<dbReference type="EMBL" id="JABWMJ010000006">
    <property type="protein sequence ID" value="NUZ06764.1"/>
    <property type="molecule type" value="Genomic_DNA"/>
</dbReference>